<dbReference type="Proteomes" id="UP000778951">
    <property type="component" value="Unassembled WGS sequence"/>
</dbReference>
<dbReference type="Gene3D" id="2.160.20.120">
    <property type="match status" value="1"/>
</dbReference>
<sequence length="343" mass="38159">MKKYAILMVWWALLPFGLFAQTQLLYREASERLDVDHTLDFLLKGHFSVTVEQGDSFGVFVSPYIAKNAKIKRQKGRLEISLSKGGEVYLEGEKIRIVLARGEEIPQLSMNLARPWRLFGIGSSRGTTSFFMKNIKINKFLLTYSAQQTIDIRNISAEEFRLVGSGSGKGELHGIQAKRMDVKNSGSMALLLEAITATEMTMQSSGSAEFILNNLELVRLALENSGSIRWQLDNARVQEMHAKSSGSAKIAVERSPMQLVDLSNSGSMQMKHLSLVDLLRVKSSGSFHGEFILKNTLHWIKNSGSAKLTLAGQSKIDLHNSGSLHINDQRYRGDFKGILAIVP</sequence>
<keyword evidence="3" id="KW-1185">Reference proteome</keyword>
<comment type="caution">
    <text evidence="2">The sequence shown here is derived from an EMBL/GenBank/DDBJ whole genome shotgun (WGS) entry which is preliminary data.</text>
</comment>
<gene>
    <name evidence="2" type="ORF">HCT48_02015</name>
</gene>
<dbReference type="InterPro" id="IPR021255">
    <property type="entry name" value="DUF2807"/>
</dbReference>
<reference evidence="2" key="1">
    <citation type="submission" date="2020-03" db="EMBL/GenBank/DDBJ databases">
        <title>Spirochaetal bacteria isolated from arthropods constitute a novel genus Entomospira genus novum within the order Spirochaetales.</title>
        <authorList>
            <person name="Grana-Miraglia L."/>
            <person name="Sikutova S."/>
            <person name="Fingerle V."/>
            <person name="Sing A."/>
            <person name="Castillo-Ramirez S."/>
            <person name="Margos G."/>
            <person name="Rudolf I."/>
        </authorList>
    </citation>
    <scope>NUCLEOTIDE SEQUENCE</scope>
    <source>
        <strain evidence="2">BR149</strain>
    </source>
</reference>
<dbReference type="AlphaFoldDB" id="A0A968KWB1"/>
<organism evidence="2 3">
    <name type="scientific">Entomospira culicis</name>
    <dbReference type="NCBI Taxonomy" id="2719989"/>
    <lineage>
        <taxon>Bacteria</taxon>
        <taxon>Pseudomonadati</taxon>
        <taxon>Spirochaetota</taxon>
        <taxon>Spirochaetia</taxon>
        <taxon>Spirochaetales</taxon>
        <taxon>Spirochaetaceae</taxon>
        <taxon>Entomospira</taxon>
    </lineage>
</organism>
<dbReference type="EMBL" id="JAATLM010000001">
    <property type="protein sequence ID" value="NIZ68992.1"/>
    <property type="molecule type" value="Genomic_DNA"/>
</dbReference>
<evidence type="ECO:0000259" key="1">
    <source>
        <dbReference type="Pfam" id="PF10988"/>
    </source>
</evidence>
<feature type="domain" description="Putative auto-transporter adhesin head GIN" evidence="1">
    <location>
        <begin position="44"/>
        <end position="230"/>
    </location>
</feature>
<evidence type="ECO:0000313" key="2">
    <source>
        <dbReference type="EMBL" id="NIZ68992.1"/>
    </source>
</evidence>
<name>A0A968KWB1_9SPIO</name>
<evidence type="ECO:0000313" key="3">
    <source>
        <dbReference type="Proteomes" id="UP000778951"/>
    </source>
</evidence>
<protein>
    <recommendedName>
        <fullName evidence="1">Putative auto-transporter adhesin head GIN domain-containing protein</fullName>
    </recommendedName>
</protein>
<dbReference type="Pfam" id="PF10988">
    <property type="entry name" value="DUF2807"/>
    <property type="match status" value="1"/>
</dbReference>
<accession>A0A968KWB1</accession>
<proteinExistence type="predicted"/>
<dbReference type="RefSeq" id="WP_167695101.1">
    <property type="nucleotide sequence ID" value="NZ_CP118185.1"/>
</dbReference>